<sequence length="275" mass="32062">MEEHVLKNKLTKLKARNFPFDEVQDVHQLSDDMLPYLGVIDSELRDKLIYHTYYYLITNEHLSNAYLEELLYTCLDKLQTGIGLSKDDSVFTRSFASLVVALIIGADNKKLFLPKDCVLRVKDALCIYVQQEQDVRGYVEGKGWAHSIAHVADALDELVKNCHVDVSMYEEIIDILVAKMCDVSDVYMDEEEERVVVAIGAMLERGLDEVVLLRCIRTHYMWEKSITMNECSKKYMNRRNFLRSLLIYAKKEKKLQVELEVNSLIEEIKDMYYKH</sequence>
<name>A0A917AIM4_9BACI</name>
<keyword evidence="2" id="KW-1185">Reference proteome</keyword>
<reference evidence="1" key="1">
    <citation type="journal article" date="2014" name="Int. J. Syst. Evol. Microbiol.">
        <title>Complete genome sequence of Corynebacterium casei LMG S-19264T (=DSM 44701T), isolated from a smear-ripened cheese.</title>
        <authorList>
            <consortium name="US DOE Joint Genome Institute (JGI-PGF)"/>
            <person name="Walter F."/>
            <person name="Albersmeier A."/>
            <person name="Kalinowski J."/>
            <person name="Ruckert C."/>
        </authorList>
    </citation>
    <scope>NUCLEOTIDE SEQUENCE</scope>
    <source>
        <strain evidence="1">CGMCC 1.12698</strain>
    </source>
</reference>
<evidence type="ECO:0000313" key="2">
    <source>
        <dbReference type="Proteomes" id="UP000605259"/>
    </source>
</evidence>
<gene>
    <name evidence="1" type="ORF">GCM10007140_02770</name>
</gene>
<dbReference type="InterPro" id="IPR021247">
    <property type="entry name" value="DUF2785"/>
</dbReference>
<proteinExistence type="predicted"/>
<organism evidence="1 2">
    <name type="scientific">Priestia taiwanensis</name>
    <dbReference type="NCBI Taxonomy" id="1347902"/>
    <lineage>
        <taxon>Bacteria</taxon>
        <taxon>Bacillati</taxon>
        <taxon>Bacillota</taxon>
        <taxon>Bacilli</taxon>
        <taxon>Bacillales</taxon>
        <taxon>Bacillaceae</taxon>
        <taxon>Priestia</taxon>
    </lineage>
</organism>
<accession>A0A917AIM4</accession>
<dbReference type="Pfam" id="PF10978">
    <property type="entry name" value="DUF2785"/>
    <property type="match status" value="1"/>
</dbReference>
<dbReference type="RefSeq" id="WP_188386663.1">
    <property type="nucleotide sequence ID" value="NZ_BMFK01000001.1"/>
</dbReference>
<evidence type="ECO:0000313" key="1">
    <source>
        <dbReference type="EMBL" id="GGE55845.1"/>
    </source>
</evidence>
<comment type="caution">
    <text evidence="1">The sequence shown here is derived from an EMBL/GenBank/DDBJ whole genome shotgun (WGS) entry which is preliminary data.</text>
</comment>
<protein>
    <submittedName>
        <fullName evidence="1">Membrane protein</fullName>
    </submittedName>
</protein>
<dbReference type="EMBL" id="BMFK01000001">
    <property type="protein sequence ID" value="GGE55845.1"/>
    <property type="molecule type" value="Genomic_DNA"/>
</dbReference>
<dbReference type="AlphaFoldDB" id="A0A917AIM4"/>
<reference evidence="1" key="2">
    <citation type="submission" date="2020-09" db="EMBL/GenBank/DDBJ databases">
        <authorList>
            <person name="Sun Q."/>
            <person name="Zhou Y."/>
        </authorList>
    </citation>
    <scope>NUCLEOTIDE SEQUENCE</scope>
    <source>
        <strain evidence="1">CGMCC 1.12698</strain>
    </source>
</reference>
<dbReference type="Proteomes" id="UP000605259">
    <property type="component" value="Unassembled WGS sequence"/>
</dbReference>